<sequence length="289" mass="32605">MNGDLFGRNYKLVIKSSGGGEDLIFSPPMQVTFNIEGIPNNADALGRITVYGVSAETRSRIYNEYDSVSLSAGYGDDVGVIFKGEINNFETGRDGVNTYIRFYCRSFFRKWVNAYINKSWGENTTILEIIKDVAETFGTTLEVVGDFSDLPLAIKGKTAGGVNSITFLTELSETFDFKYNFESTKLVVIRNKASREHTHKISSLNGMEGIPRVYLQSLEVDIKLNHLIRPADWVEVYRMYDQFNFSGMYTTPYKDLLTAGRFSVLSISHQGDFYHDTWKTTVKALLLKG</sequence>
<organism evidence="1 2">
    <name type="scientific">Photorhabdus namnaonensis</name>
    <dbReference type="NCBI Taxonomy" id="1851568"/>
    <lineage>
        <taxon>Bacteria</taxon>
        <taxon>Pseudomonadati</taxon>
        <taxon>Pseudomonadota</taxon>
        <taxon>Gammaproteobacteria</taxon>
        <taxon>Enterobacterales</taxon>
        <taxon>Morganellaceae</taxon>
        <taxon>Photorhabdus</taxon>
    </lineage>
</organism>
<dbReference type="RefSeq" id="WP_065391070.1">
    <property type="nucleotide sequence ID" value="NZ_CAWMQN010000077.1"/>
</dbReference>
<dbReference type="Proteomes" id="UP000092665">
    <property type="component" value="Unassembled WGS sequence"/>
</dbReference>
<name>A0A1B8YFX2_9GAMM</name>
<keyword evidence="2" id="KW-1185">Reference proteome</keyword>
<protein>
    <recommendedName>
        <fullName evidence="3">Phage late control gene D protein (GPD)</fullName>
    </recommendedName>
</protein>
<evidence type="ECO:0000313" key="1">
    <source>
        <dbReference type="EMBL" id="OCA53955.1"/>
    </source>
</evidence>
<gene>
    <name evidence="1" type="ORF">Phpb_03059</name>
</gene>
<proteinExistence type="predicted"/>
<accession>A0A1B8YFX2</accession>
<evidence type="ECO:0000313" key="2">
    <source>
        <dbReference type="Proteomes" id="UP000092665"/>
    </source>
</evidence>
<dbReference type="EMBL" id="LOIC01000077">
    <property type="protein sequence ID" value="OCA53955.1"/>
    <property type="molecule type" value="Genomic_DNA"/>
</dbReference>
<evidence type="ECO:0008006" key="3">
    <source>
        <dbReference type="Google" id="ProtNLM"/>
    </source>
</evidence>
<dbReference type="SUPFAM" id="SSF69279">
    <property type="entry name" value="Phage tail proteins"/>
    <property type="match status" value="1"/>
</dbReference>
<dbReference type="PATRIC" id="fig|29488.15.peg.3361"/>
<reference evidence="2" key="1">
    <citation type="submission" date="2015-11" db="EMBL/GenBank/DDBJ databases">
        <authorList>
            <person name="Tobias N.J."/>
            <person name="Mishra B."/>
            <person name="Gupta D.K."/>
            <person name="Thines M."/>
            <person name="Stinear T.P."/>
            <person name="Bode H.B."/>
        </authorList>
    </citation>
    <scope>NUCLEOTIDE SEQUENCE [LARGE SCALE GENOMIC DNA]</scope>
    <source>
        <strain evidence="2">PB45.5</strain>
    </source>
</reference>
<dbReference type="NCBIfam" id="NF047561">
    <property type="entry name" value="orf58_phage_fam"/>
    <property type="match status" value="1"/>
</dbReference>
<dbReference type="AlphaFoldDB" id="A0A1B8YFX2"/>
<comment type="caution">
    <text evidence="1">The sequence shown here is derived from an EMBL/GenBank/DDBJ whole genome shotgun (WGS) entry which is preliminary data.</text>
</comment>